<evidence type="ECO:0000313" key="2">
    <source>
        <dbReference type="Proteomes" id="UP000018004"/>
    </source>
</evidence>
<proteinExistence type="predicted"/>
<gene>
    <name evidence="1" type="ORF">FLJC2902T_15450</name>
</gene>
<dbReference type="Proteomes" id="UP000018004">
    <property type="component" value="Unassembled WGS sequence"/>
</dbReference>
<accession>V6SUW4</accession>
<sequence>MFVFSPDSSGILFLLLYMAKKDRADGGKMAQKKHFVLLLKIKKSR</sequence>
<dbReference type="AlphaFoldDB" id="V6SUW4"/>
<organism evidence="1 2">
    <name type="scientific">Flavobacterium limnosediminis JC2902</name>
    <dbReference type="NCBI Taxonomy" id="1341181"/>
    <lineage>
        <taxon>Bacteria</taxon>
        <taxon>Pseudomonadati</taxon>
        <taxon>Bacteroidota</taxon>
        <taxon>Flavobacteriia</taxon>
        <taxon>Flavobacteriales</taxon>
        <taxon>Flavobacteriaceae</taxon>
        <taxon>Flavobacterium</taxon>
    </lineage>
</organism>
<evidence type="ECO:0000313" key="1">
    <source>
        <dbReference type="EMBL" id="ESU28200.1"/>
    </source>
</evidence>
<protein>
    <submittedName>
        <fullName evidence="1">Uncharacterized protein</fullName>
    </submittedName>
</protein>
<comment type="caution">
    <text evidence="1">The sequence shown here is derived from an EMBL/GenBank/DDBJ whole genome shotgun (WGS) entry which is preliminary data.</text>
</comment>
<dbReference type="PATRIC" id="fig|1341181.4.peg.1521"/>
<reference evidence="1 2" key="1">
    <citation type="submission" date="2013-08" db="EMBL/GenBank/DDBJ databases">
        <title>Flavobacterium limnosediminis JC2902 genome sequencing.</title>
        <authorList>
            <person name="Lee K."/>
            <person name="Yi H."/>
            <person name="Park S."/>
            <person name="Chun J."/>
        </authorList>
    </citation>
    <scope>NUCLEOTIDE SEQUENCE [LARGE SCALE GENOMIC DNA]</scope>
    <source>
        <strain evidence="1 2">JC2902</strain>
    </source>
</reference>
<keyword evidence="2" id="KW-1185">Reference proteome</keyword>
<dbReference type="EMBL" id="AVGG01000007">
    <property type="protein sequence ID" value="ESU28200.1"/>
    <property type="molecule type" value="Genomic_DNA"/>
</dbReference>
<name>V6SUW4_9FLAO</name>